<gene>
    <name evidence="2" type="ORF">PQ477_07930</name>
</gene>
<reference evidence="2 3" key="1">
    <citation type="submission" date="2023-02" db="EMBL/GenBank/DDBJ databases">
        <authorList>
            <person name="Liu G."/>
        </authorList>
    </citation>
    <scope>NUCLEOTIDE SEQUENCE [LARGE SCALE GENOMIC DNA]</scope>
    <source>
        <strain evidence="2 3">DSM 23008</strain>
    </source>
</reference>
<protein>
    <submittedName>
        <fullName evidence="2">Glucoamylase family protein</fullName>
    </submittedName>
</protein>
<proteinExistence type="predicted"/>
<evidence type="ECO:0000313" key="2">
    <source>
        <dbReference type="EMBL" id="WDF05374.1"/>
    </source>
</evidence>
<feature type="domain" description="Glycoamylase-like" evidence="1">
    <location>
        <begin position="173"/>
        <end position="387"/>
    </location>
</feature>
<dbReference type="Gene3D" id="1.50.10.140">
    <property type="match status" value="1"/>
</dbReference>
<evidence type="ECO:0000313" key="3">
    <source>
        <dbReference type="Proteomes" id="UP001215143"/>
    </source>
</evidence>
<name>A0ABY7W919_9BACI</name>
<dbReference type="Pfam" id="PF10091">
    <property type="entry name" value="Glycoamylase"/>
    <property type="match status" value="1"/>
</dbReference>
<accession>A0ABY7W919</accession>
<organism evidence="2 3">
    <name type="scientific">Shouchella hunanensis</name>
    <dbReference type="NCBI Taxonomy" id="766894"/>
    <lineage>
        <taxon>Bacteria</taxon>
        <taxon>Bacillati</taxon>
        <taxon>Bacillota</taxon>
        <taxon>Bacilli</taxon>
        <taxon>Bacillales</taxon>
        <taxon>Bacillaceae</taxon>
        <taxon>Shouchella</taxon>
    </lineage>
</organism>
<dbReference type="InterPro" id="IPR019282">
    <property type="entry name" value="Glycoamylase-like_cons_dom"/>
</dbReference>
<dbReference type="EMBL" id="CP117834">
    <property type="protein sequence ID" value="WDF05374.1"/>
    <property type="molecule type" value="Genomic_DNA"/>
</dbReference>
<sequence>MTREDIIQEEAYRSFLFFWQEANTDSSSPGFGLIRDKTGDDAVHVASIASVGFGLSAIVIGVEREWITKEEGYNRTKGTLETFLHRVEHIDGFFYHFLDMRTAKRYKEYHDCASIIDTSLFINGAITSAEYFGGDIAKLVEQIYERINWQTYYNKETNQFYMGFDEKTGGFGQWDMYAEQMMQYMLGTASPSYPVPVKIYDGFERQVGTYGDYTFYHSPGGQLFTHQFSHAWFQFKGVVDKDGIDWFDNSIKATLASRQHAIDHQDSFQTWSEHSWGLTASEGPNGYHGHGTPPYHPHVDVKNDGTVAPCAAAGSIVFTPEQSKDALEHFYRNHPQLWSKYGFLDAFNLDMDSPWYSERVIGIDKGITLLMIENERSGLIWDLYMNNAIIQRAQKLLGFRTLQEV</sequence>
<keyword evidence="3" id="KW-1185">Reference proteome</keyword>
<dbReference type="RefSeq" id="WP_144557389.1">
    <property type="nucleotide sequence ID" value="NZ_CP117834.1"/>
</dbReference>
<evidence type="ECO:0000259" key="1">
    <source>
        <dbReference type="Pfam" id="PF10091"/>
    </source>
</evidence>
<dbReference type="Proteomes" id="UP001215143">
    <property type="component" value="Chromosome"/>
</dbReference>